<dbReference type="RefSeq" id="WP_087342016.1">
    <property type="nucleotide sequence ID" value="NZ_NFJX01000001.1"/>
</dbReference>
<sequence>MTKVIYLLFIILLYGCTENPKIEKHYKRDNNIIYIKDKIKEIKLDNILIGGVIRLYPINEYLIIEDYKSLDKQIHIFNKKEFKYITSIAKKGQGPGEVANIGYIGIDEVNRRFYVSDHGKQKIFIYQIDSIILNPSYMPQTKMKMDEKLFPSEYTYINDTLCIGRIIKPIGNTDYKPFIAKWNMNTEEIKPMKYENKKIEKKRINFALSKEYSIYAECYNNYDLITICDINGNLRYNIYGPNWSYSPNKNSYYNNAIFCKDRLVVSFIGDDKDSYLPNKLIVFNTTGDYIKTLKTGYNISNFCFDKENNRIIMSLDDTIQLAYLDLNEILN</sequence>
<dbReference type="Proteomes" id="UP000195950">
    <property type="component" value="Unassembled WGS sequence"/>
</dbReference>
<accession>A0A1Y4IR01</accession>
<name>A0A1Y4IR01_PARDI</name>
<evidence type="ECO:0000313" key="1">
    <source>
        <dbReference type="EMBL" id="OUP22723.1"/>
    </source>
</evidence>
<dbReference type="EMBL" id="NFJX01000001">
    <property type="protein sequence ID" value="OUP22723.1"/>
    <property type="molecule type" value="Genomic_DNA"/>
</dbReference>
<dbReference type="Pfam" id="PF17170">
    <property type="entry name" value="DUF5128"/>
    <property type="match status" value="1"/>
</dbReference>
<dbReference type="AlphaFoldDB" id="A0A1Y4IR01"/>
<dbReference type="PROSITE" id="PS51257">
    <property type="entry name" value="PROKAR_LIPOPROTEIN"/>
    <property type="match status" value="1"/>
</dbReference>
<reference evidence="2" key="1">
    <citation type="submission" date="2017-04" db="EMBL/GenBank/DDBJ databases">
        <title>Function of individual gut microbiota members based on whole genome sequencing of pure cultures obtained from chicken caecum.</title>
        <authorList>
            <person name="Medvecky M."/>
            <person name="Cejkova D."/>
            <person name="Polansky O."/>
            <person name="Karasova D."/>
            <person name="Kubasova T."/>
            <person name="Cizek A."/>
            <person name="Rychlik I."/>
        </authorList>
    </citation>
    <scope>NUCLEOTIDE SEQUENCE [LARGE SCALE GENOMIC DNA]</scope>
    <source>
        <strain evidence="2">An199</strain>
    </source>
</reference>
<comment type="caution">
    <text evidence="1">The sequence shown here is derived from an EMBL/GenBank/DDBJ whole genome shotgun (WGS) entry which is preliminary data.</text>
</comment>
<organism evidence="1 2">
    <name type="scientific">Parabacteroides distasonis</name>
    <dbReference type="NCBI Taxonomy" id="823"/>
    <lineage>
        <taxon>Bacteria</taxon>
        <taxon>Pseudomonadati</taxon>
        <taxon>Bacteroidota</taxon>
        <taxon>Bacteroidia</taxon>
        <taxon>Bacteroidales</taxon>
        <taxon>Tannerellaceae</taxon>
        <taxon>Parabacteroides</taxon>
    </lineage>
</organism>
<dbReference type="InterPro" id="IPR011044">
    <property type="entry name" value="Quino_amine_DH_bsu"/>
</dbReference>
<proteinExistence type="predicted"/>
<dbReference type="SUPFAM" id="SSF50969">
    <property type="entry name" value="YVTN repeat-like/Quinoprotein amine dehydrogenase"/>
    <property type="match status" value="1"/>
</dbReference>
<gene>
    <name evidence="1" type="ORF">B5F32_00530</name>
</gene>
<protein>
    <submittedName>
        <fullName evidence="1">6-bladed beta-propeller</fullName>
    </submittedName>
</protein>
<evidence type="ECO:0000313" key="2">
    <source>
        <dbReference type="Proteomes" id="UP000195950"/>
    </source>
</evidence>